<dbReference type="AlphaFoldDB" id="A0A6C0L0N6"/>
<protein>
    <submittedName>
        <fullName evidence="1">Uncharacterized protein</fullName>
    </submittedName>
</protein>
<name>A0A6C0L0N6_9ZZZZ</name>
<proteinExistence type="predicted"/>
<organism evidence="1">
    <name type="scientific">viral metagenome</name>
    <dbReference type="NCBI Taxonomy" id="1070528"/>
    <lineage>
        <taxon>unclassified sequences</taxon>
        <taxon>metagenomes</taxon>
        <taxon>organismal metagenomes</taxon>
    </lineage>
</organism>
<reference evidence="1" key="1">
    <citation type="journal article" date="2020" name="Nature">
        <title>Giant virus diversity and host interactions through global metagenomics.</title>
        <authorList>
            <person name="Schulz F."/>
            <person name="Roux S."/>
            <person name="Paez-Espino D."/>
            <person name="Jungbluth S."/>
            <person name="Walsh D.A."/>
            <person name="Denef V.J."/>
            <person name="McMahon K.D."/>
            <person name="Konstantinidis K.T."/>
            <person name="Eloe-Fadrosh E.A."/>
            <person name="Kyrpides N.C."/>
            <person name="Woyke T."/>
        </authorList>
    </citation>
    <scope>NUCLEOTIDE SEQUENCE</scope>
    <source>
        <strain evidence="1">GVMAG-S-ERX555907-63</strain>
    </source>
</reference>
<dbReference type="EMBL" id="MN741023">
    <property type="protein sequence ID" value="QHU23113.1"/>
    <property type="molecule type" value="Genomic_DNA"/>
</dbReference>
<accession>A0A6C0L0N6</accession>
<evidence type="ECO:0000313" key="1">
    <source>
        <dbReference type="EMBL" id="QHU23113.1"/>
    </source>
</evidence>
<sequence length="44" mass="5393">MALFYLTDGFFHNVRVYFEHEKGRIRIRIPIMNIEKSENYTKKS</sequence>